<evidence type="ECO:0000256" key="9">
    <source>
        <dbReference type="ARBA" id="ARBA00023049"/>
    </source>
</evidence>
<name>A0A7J5TUW2_9BACT</name>
<dbReference type="InterPro" id="IPR005084">
    <property type="entry name" value="CBM6"/>
</dbReference>
<comment type="caution">
    <text evidence="16">The sequence shown here is derived from an EMBL/GenBank/DDBJ whole genome shotgun (WGS) entry which is preliminary data.</text>
</comment>
<organism evidence="16 17">
    <name type="scientific">Rudanella paleaurantiibacter</name>
    <dbReference type="NCBI Taxonomy" id="2614655"/>
    <lineage>
        <taxon>Bacteria</taxon>
        <taxon>Pseudomonadati</taxon>
        <taxon>Bacteroidota</taxon>
        <taxon>Cytophagia</taxon>
        <taxon>Cytophagales</taxon>
        <taxon>Cytophagaceae</taxon>
        <taxon>Rudanella</taxon>
    </lineage>
</organism>
<evidence type="ECO:0000256" key="7">
    <source>
        <dbReference type="ARBA" id="ARBA00022801"/>
    </source>
</evidence>
<dbReference type="SUPFAM" id="SSF53187">
    <property type="entry name" value="Zn-dependent exopeptidases"/>
    <property type="match status" value="1"/>
</dbReference>
<dbReference type="InterPro" id="IPR057247">
    <property type="entry name" value="CARBOXYPEPT_ZN_2"/>
</dbReference>
<feature type="domain" description="Fibronectin type-III" evidence="13">
    <location>
        <begin position="537"/>
        <end position="625"/>
    </location>
</feature>
<dbReference type="SMART" id="SM00631">
    <property type="entry name" value="Zn_pept"/>
    <property type="match status" value="1"/>
</dbReference>
<dbReference type="GO" id="GO:0008270">
    <property type="term" value="F:zinc ion binding"/>
    <property type="evidence" value="ECO:0007669"/>
    <property type="project" value="InterPro"/>
</dbReference>
<dbReference type="PRINTS" id="PR00765">
    <property type="entry name" value="CRBOXYPTASEA"/>
</dbReference>
<keyword evidence="3" id="KW-0121">Carboxypeptidase</keyword>
<dbReference type="PANTHER" id="PTHR11705">
    <property type="entry name" value="PROTEASE FAMILY M14 CARBOXYPEPTIDASE A,B"/>
    <property type="match status" value="1"/>
</dbReference>
<keyword evidence="9" id="KW-0482">Metalloprotease</keyword>
<comment type="catalytic activity">
    <reaction evidence="10">
        <text>Releases a C-terminal residue, which may be hydrophobic or positively charged.</text>
        <dbReference type="EC" id="3.4.17.18"/>
    </reaction>
</comment>
<evidence type="ECO:0000256" key="10">
    <source>
        <dbReference type="ARBA" id="ARBA00050859"/>
    </source>
</evidence>
<evidence type="ECO:0000259" key="14">
    <source>
        <dbReference type="PROSITE" id="PS51175"/>
    </source>
</evidence>
<comment type="similarity">
    <text evidence="2 12">Belongs to the peptidase M14 family.</text>
</comment>
<keyword evidence="7" id="KW-0378">Hydrolase</keyword>
<evidence type="ECO:0000256" key="1">
    <source>
        <dbReference type="ARBA" id="ARBA00001947"/>
    </source>
</evidence>
<evidence type="ECO:0000256" key="11">
    <source>
        <dbReference type="ARBA" id="ARBA00066554"/>
    </source>
</evidence>
<sequence>MKKLYTCFVLGVVFLMPMWLFAQTGRYHRIRVAIHPQQLEYLFNHGLDVDHFSYENKRDFTAEVSDADVALFRRAGVKVTYLVRDLEKNYQAINARIDREAARAGKARVAAVSTPVNFSLGSYAGYYTYAELPAILDRMRALYPNLISVRSSIGNSVQGRPLYMVKISDNPDADENEPELLLNALHHAREPMSLSQLIFFMWHVLENYNSDKEIRTLLNSSEIYILPCINPDGYVHNQTTNPNGGGLWRKNRRTNTDGTFGVDLNRNYSYNYALDNTGSSATPSSDTYRGTGAFSEPETAALRTFAASRQFVTAFNYHSYSNVCIYPFESLNPNNNAELSTFRGAATYLTADNGFKIGNAYETVGYKANGTAPDWEFGEQVAKSKIYGFTPEIGSSTDGFWPASSRIIPLSNTMIEMNRRMLRISTYYGRATVSSPLSVTQPGGTVATLAYQFQNFSIKPASYTVATTSLSPALAISSPSRTFSGQAMLQTSPGSLSVTVAANTPAGTLLPFEIAVDNGLSVIRDTVTLTFSPSCGTPSSLTASPITETSATLGWLPVSGATSYAVSIKPKSTTAWPADVLVSTNSYAVTTLTNGTDYDWRVKPTCGNYASSSFKTLLQTCFRETGGQVVFEAENYRTSTTGTGAAAGRIWSPLSVSTASGGQAMSASGTGLNLQNNLVGPRLDYAINFTTAGTYYVWVRMAAGPSTTSDDSFHLGLNGTAVTLNPSTSNYNNGNTAWTWLKAAGSTAFRVVISTPGSYTFNLWMREDGVRIDKFVLTTSATYTPTSTGPAMSSSCNSPLPAASRLSASVDETELDVVAFPNPFDDNITVRISPNDQESRGRMIGADGRSYLQFSIPGNESERVIGTRNLPAGAYFIEIIQQNRRRVVPVRKL</sequence>
<evidence type="ECO:0000256" key="4">
    <source>
        <dbReference type="ARBA" id="ARBA00022670"/>
    </source>
</evidence>
<dbReference type="Gene3D" id="3.40.630.10">
    <property type="entry name" value="Zn peptidases"/>
    <property type="match status" value="1"/>
</dbReference>
<evidence type="ECO:0000313" key="17">
    <source>
        <dbReference type="Proteomes" id="UP000488299"/>
    </source>
</evidence>
<evidence type="ECO:0000256" key="2">
    <source>
        <dbReference type="ARBA" id="ARBA00005988"/>
    </source>
</evidence>
<dbReference type="Pfam" id="PF00246">
    <property type="entry name" value="Peptidase_M14"/>
    <property type="match status" value="1"/>
</dbReference>
<dbReference type="InterPro" id="IPR041437">
    <property type="entry name" value="GH115_C"/>
</dbReference>
<dbReference type="EMBL" id="WELI01000009">
    <property type="protein sequence ID" value="KAB7727935.1"/>
    <property type="molecule type" value="Genomic_DNA"/>
</dbReference>
<dbReference type="FunFam" id="3.40.630.10:FF:000084">
    <property type="entry name" value="Carboxypeptidase B2"/>
    <property type="match status" value="1"/>
</dbReference>
<evidence type="ECO:0000259" key="15">
    <source>
        <dbReference type="PROSITE" id="PS52035"/>
    </source>
</evidence>
<dbReference type="GO" id="GO:0030246">
    <property type="term" value="F:carbohydrate binding"/>
    <property type="evidence" value="ECO:0007669"/>
    <property type="project" value="InterPro"/>
</dbReference>
<feature type="active site" description="Proton donor/acceptor" evidence="12">
    <location>
        <position position="392"/>
    </location>
</feature>
<dbReference type="EC" id="3.4.17.18" evidence="11"/>
<dbReference type="PROSITE" id="PS51175">
    <property type="entry name" value="CBM6"/>
    <property type="match status" value="1"/>
</dbReference>
<evidence type="ECO:0000259" key="13">
    <source>
        <dbReference type="PROSITE" id="PS50853"/>
    </source>
</evidence>
<evidence type="ECO:0000256" key="5">
    <source>
        <dbReference type="ARBA" id="ARBA00022723"/>
    </source>
</evidence>
<reference evidence="16 17" key="1">
    <citation type="submission" date="2019-10" db="EMBL/GenBank/DDBJ databases">
        <title>Rudanella paleaurantiibacter sp. nov., isolated from sludge.</title>
        <authorList>
            <person name="Xu S.Q."/>
        </authorList>
    </citation>
    <scope>NUCLEOTIDE SEQUENCE [LARGE SCALE GENOMIC DNA]</scope>
    <source>
        <strain evidence="16 17">HX-22-17</strain>
    </source>
</reference>
<keyword evidence="6" id="KW-0732">Signal</keyword>
<dbReference type="PANTHER" id="PTHR11705:SF143">
    <property type="entry name" value="SLL0236 PROTEIN"/>
    <property type="match status" value="1"/>
</dbReference>
<dbReference type="Proteomes" id="UP000488299">
    <property type="component" value="Unassembled WGS sequence"/>
</dbReference>
<dbReference type="SUPFAM" id="SSF49265">
    <property type="entry name" value="Fibronectin type III"/>
    <property type="match status" value="1"/>
</dbReference>
<dbReference type="SMART" id="SM00060">
    <property type="entry name" value="FN3"/>
    <property type="match status" value="1"/>
</dbReference>
<dbReference type="PROSITE" id="PS00133">
    <property type="entry name" value="CARBOXYPEPT_ZN_2"/>
    <property type="match status" value="1"/>
</dbReference>
<dbReference type="Gene3D" id="2.60.40.10">
    <property type="entry name" value="Immunoglobulins"/>
    <property type="match status" value="1"/>
</dbReference>
<evidence type="ECO:0000256" key="3">
    <source>
        <dbReference type="ARBA" id="ARBA00022645"/>
    </source>
</evidence>
<proteinExistence type="inferred from homology"/>
<dbReference type="GO" id="GO:0006508">
    <property type="term" value="P:proteolysis"/>
    <property type="evidence" value="ECO:0007669"/>
    <property type="project" value="UniProtKB-KW"/>
</dbReference>
<protein>
    <recommendedName>
        <fullName evidence="11">carboxypeptidase T</fullName>
        <ecNumber evidence="11">3.4.17.18</ecNumber>
    </recommendedName>
</protein>
<dbReference type="PROSITE" id="PS52035">
    <property type="entry name" value="PEPTIDASE_M14"/>
    <property type="match status" value="1"/>
</dbReference>
<dbReference type="Pfam" id="PF00041">
    <property type="entry name" value="fn3"/>
    <property type="match status" value="1"/>
</dbReference>
<keyword evidence="5" id="KW-0479">Metal-binding</keyword>
<dbReference type="PROSITE" id="PS50853">
    <property type="entry name" value="FN3"/>
    <property type="match status" value="1"/>
</dbReference>
<dbReference type="InterPro" id="IPR036116">
    <property type="entry name" value="FN3_sf"/>
</dbReference>
<dbReference type="CDD" id="cd03859">
    <property type="entry name" value="M14_CPT"/>
    <property type="match status" value="1"/>
</dbReference>
<evidence type="ECO:0000256" key="6">
    <source>
        <dbReference type="ARBA" id="ARBA00022729"/>
    </source>
</evidence>
<keyword evidence="17" id="KW-1185">Reference proteome</keyword>
<dbReference type="Gene3D" id="2.60.120.1620">
    <property type="match status" value="1"/>
</dbReference>
<evidence type="ECO:0000256" key="12">
    <source>
        <dbReference type="PROSITE-ProRule" id="PRU01379"/>
    </source>
</evidence>
<dbReference type="GO" id="GO:0004181">
    <property type="term" value="F:metallocarboxypeptidase activity"/>
    <property type="evidence" value="ECO:0007669"/>
    <property type="project" value="InterPro"/>
</dbReference>
<dbReference type="InterPro" id="IPR000834">
    <property type="entry name" value="Peptidase_M14"/>
</dbReference>
<evidence type="ECO:0000256" key="8">
    <source>
        <dbReference type="ARBA" id="ARBA00022833"/>
    </source>
</evidence>
<dbReference type="AlphaFoldDB" id="A0A7J5TUW2"/>
<evidence type="ECO:0000313" key="16">
    <source>
        <dbReference type="EMBL" id="KAB7727935.1"/>
    </source>
</evidence>
<accession>A0A7J5TUW2</accession>
<feature type="domain" description="Peptidase M14" evidence="15">
    <location>
        <begin position="125"/>
        <end position="425"/>
    </location>
</feature>
<dbReference type="InterPro" id="IPR003961">
    <property type="entry name" value="FN3_dom"/>
</dbReference>
<dbReference type="InterPro" id="IPR033810">
    <property type="entry name" value="Carboxypeptidase_T"/>
</dbReference>
<dbReference type="Pfam" id="PF17829">
    <property type="entry name" value="GH115_C"/>
    <property type="match status" value="1"/>
</dbReference>
<dbReference type="InterPro" id="IPR013783">
    <property type="entry name" value="Ig-like_fold"/>
</dbReference>
<comment type="cofactor">
    <cofactor evidence="1">
        <name>Zn(2+)</name>
        <dbReference type="ChEBI" id="CHEBI:29105"/>
    </cofactor>
</comment>
<gene>
    <name evidence="16" type="ORF">F5984_19420</name>
</gene>
<feature type="domain" description="CBM6" evidence="14">
    <location>
        <begin position="629"/>
        <end position="778"/>
    </location>
</feature>
<dbReference type="CDD" id="cd00063">
    <property type="entry name" value="FN3"/>
    <property type="match status" value="1"/>
</dbReference>
<keyword evidence="4" id="KW-0645">Protease</keyword>
<dbReference type="RefSeq" id="WP_152125886.1">
    <property type="nucleotide sequence ID" value="NZ_WELI01000009.1"/>
</dbReference>
<keyword evidence="8" id="KW-0862">Zinc</keyword>
<dbReference type="GO" id="GO:0005615">
    <property type="term" value="C:extracellular space"/>
    <property type="evidence" value="ECO:0007669"/>
    <property type="project" value="TreeGrafter"/>
</dbReference>